<evidence type="ECO:0008006" key="2">
    <source>
        <dbReference type="Google" id="ProtNLM"/>
    </source>
</evidence>
<dbReference type="InterPro" id="IPR013783">
    <property type="entry name" value="Ig-like_fold"/>
</dbReference>
<name>A0A0F9AB37_9ZZZZ</name>
<comment type="caution">
    <text evidence="1">The sequence shown here is derived from an EMBL/GenBank/DDBJ whole genome shotgun (WGS) entry which is preliminary data.</text>
</comment>
<dbReference type="Gene3D" id="2.60.40.10">
    <property type="entry name" value="Immunoglobulins"/>
    <property type="match status" value="2"/>
</dbReference>
<feature type="non-terminal residue" evidence="1">
    <location>
        <position position="1"/>
    </location>
</feature>
<evidence type="ECO:0000313" key="1">
    <source>
        <dbReference type="EMBL" id="KKL06739.1"/>
    </source>
</evidence>
<accession>A0A0F9AB37</accession>
<protein>
    <recommendedName>
        <fullName evidence="2">Bacterial Ig-like domain-containing protein</fullName>
    </recommendedName>
</protein>
<proteinExistence type="predicted"/>
<reference evidence="1" key="1">
    <citation type="journal article" date="2015" name="Nature">
        <title>Complex archaea that bridge the gap between prokaryotes and eukaryotes.</title>
        <authorList>
            <person name="Spang A."/>
            <person name="Saw J.H."/>
            <person name="Jorgensen S.L."/>
            <person name="Zaremba-Niedzwiedzka K."/>
            <person name="Martijn J."/>
            <person name="Lind A.E."/>
            <person name="van Eijk R."/>
            <person name="Schleper C."/>
            <person name="Guy L."/>
            <person name="Ettema T.J."/>
        </authorList>
    </citation>
    <scope>NUCLEOTIDE SEQUENCE</scope>
</reference>
<organism evidence="1">
    <name type="scientific">marine sediment metagenome</name>
    <dbReference type="NCBI Taxonomy" id="412755"/>
    <lineage>
        <taxon>unclassified sequences</taxon>
        <taxon>metagenomes</taxon>
        <taxon>ecological metagenomes</taxon>
    </lineage>
</organism>
<sequence>ISYNSNTDNSFVNRNWVFVNVTASDLTKDTVGLEWQGTNETFDNNTGDLYWENKTSLSDGSYSFYAWINDTSGNFNSTATRTVTVDTTIPSVTNLVESPSDPATWSSGATYEFNATITDDNLDIVLIEFDGTNYTATNLTSDVYNLTLSDLAAGTYNYYWWANDTVGNVNLTSDTYTINNASGDIALLINNSASNQTAPYGTQTNASAATLYGTVTLYRNGTDVTPDNNVFVTLAAGYYNYTAVSSGDQNHSSASTTLFVDISKAASEVNLTLNVTDGNVTIIQDSSIYLNATRVSGDSGATLKLYNAGILINQGTSPLSNLTTFSTVGVFNITGIYEESQNFTSSFETWWVNVTETPDVTSPSVSSLTESPSDPATWSSGTTYEFNATITDNRAVDIVRFEFNSVNYTSTNLTGNIYNFTTTGLSVGVYNYRWYANDTAGNINFTEEALTLNNTINLTVQDTALPE</sequence>
<dbReference type="EMBL" id="LAZR01043581">
    <property type="protein sequence ID" value="KKL06739.1"/>
    <property type="molecule type" value="Genomic_DNA"/>
</dbReference>
<dbReference type="AlphaFoldDB" id="A0A0F9AB37"/>
<gene>
    <name evidence="1" type="ORF">LCGC14_2593020</name>
</gene>
<feature type="non-terminal residue" evidence="1">
    <location>
        <position position="467"/>
    </location>
</feature>